<organism evidence="7 8">
    <name type="scientific">Schistosoma mekongi</name>
    <name type="common">Parasitic worm</name>
    <dbReference type="NCBI Taxonomy" id="38744"/>
    <lineage>
        <taxon>Eukaryota</taxon>
        <taxon>Metazoa</taxon>
        <taxon>Spiralia</taxon>
        <taxon>Lophotrochozoa</taxon>
        <taxon>Platyhelminthes</taxon>
        <taxon>Trematoda</taxon>
        <taxon>Digenea</taxon>
        <taxon>Strigeidida</taxon>
        <taxon>Schistosomatoidea</taxon>
        <taxon>Schistosomatidae</taxon>
        <taxon>Schistosoma</taxon>
    </lineage>
</organism>
<sequence length="962" mass="105505">MVLECNYSLNCNPESAKHNFADLEEFPALTKSKPISFGGATWKKQIVLPSEDFIESESTGNDLFTVSKKKRLKKKKKPTVCCEESTDDSSPIKYSDRCFFVRDEVKFFSTSQPLLHESHSQFPKSQSISGAILINSDGHLSESPIVEATNSLQAEDEGFAEDLVDRTTNCYLPCFSLPTSASSIQSSDPTYQSLQIKPIYESRRINSLLPSYTTTDQMTLLGSNQSASNSYPVNKERLLTSVRQINSEQHARSMSPSNLIDIYLSSKDVNDLGDEDDMEGTDLLHLISNSLDRFNAIVHPLDNNISALTSGLGESRSILSESYSSSRYSQDCLFPSDVVTKPMTILSSDKEYKLSNVNIDSKPAISKHFDHSSLLSLNSELGQISGRPLETNNSSCVSSCSSFGHLPLSLSYSFSNEVSVASCQSNSKNATYYPNIASTIPINVTAPSVVGYSIPPPTGSIRVNNSLVDKSKSCWLTLPNRIQHNTKVLTPSVEPNNLLVDLINNNRNMLTDSDIEMLNYLNLDLRNPFRNVPTTATIPACTTSIIGGPSFHQHVSNIINNTVNRCSNNNSNWSAVTTNIDNKCKAVNLSVNDNESLWNQNKSFQSKMLLMNKTQLLRVPMLQSQATTVSSLPLLSTIAAPSTPLDITKYECSNNNSDKIRSSASNKIIFNTRCMNVPYSKHINDNGFVTSYSLPLADSSKEWSTEASSSLPFVTRNSILAHSVGYHLNTPVSTVGPVVTTTTSCSITRPLPIINMNYPLTTENSTTNCVPTIGPSPTASSKNKVPFGGLSLPVCTNSTVKSGNGLYEGFRNTHCRRHNNIPSNTNVNSVCSMATLNSSIPICPTANSYTQLSTTKLLPRHLNSQATQVLAATITTDSISSSSSSLYPGTELVNGKPVIAKWRRACSFYLRGHCKKEDCEFAHDLTKVTCKFWEMGECFKGATCPFLHGYPPELNIEQSNNK</sequence>
<keyword evidence="8" id="KW-1185">Reference proteome</keyword>
<keyword evidence="3 5" id="KW-0863">Zinc-finger</keyword>
<keyword evidence="4 5" id="KW-0862">Zinc</keyword>
<evidence type="ECO:0000313" key="7">
    <source>
        <dbReference type="EMBL" id="KAK4475244.1"/>
    </source>
</evidence>
<feature type="domain" description="C3H1-type" evidence="6">
    <location>
        <begin position="924"/>
        <end position="951"/>
    </location>
</feature>
<feature type="zinc finger region" description="C3H1-type" evidence="5">
    <location>
        <begin position="924"/>
        <end position="951"/>
    </location>
</feature>
<dbReference type="PROSITE" id="PS50103">
    <property type="entry name" value="ZF_C3H1"/>
    <property type="match status" value="1"/>
</dbReference>
<proteinExistence type="predicted"/>
<dbReference type="GO" id="GO:0005634">
    <property type="term" value="C:nucleus"/>
    <property type="evidence" value="ECO:0007669"/>
    <property type="project" value="TreeGrafter"/>
</dbReference>
<keyword evidence="2" id="KW-0677">Repeat</keyword>
<dbReference type="EMBL" id="JALJAT010000001">
    <property type="protein sequence ID" value="KAK4475244.1"/>
    <property type="molecule type" value="Genomic_DNA"/>
</dbReference>
<comment type="caution">
    <text evidence="7">The sequence shown here is derived from an EMBL/GenBank/DDBJ whole genome shotgun (WGS) entry which is preliminary data.</text>
</comment>
<name>A0AAE1ZKW8_SCHME</name>
<dbReference type="SUPFAM" id="SSF90229">
    <property type="entry name" value="CCCH zinc finger"/>
    <property type="match status" value="1"/>
</dbReference>
<dbReference type="PANTHER" id="PTHR13119">
    <property type="entry name" value="ZINC FINGER CCCH DOMAIN-CONTAINING PROTEI"/>
    <property type="match status" value="1"/>
</dbReference>
<dbReference type="InterPro" id="IPR045124">
    <property type="entry name" value="Su(sable)-like"/>
</dbReference>
<dbReference type="GO" id="GO:0003723">
    <property type="term" value="F:RNA binding"/>
    <property type="evidence" value="ECO:0007669"/>
    <property type="project" value="InterPro"/>
</dbReference>
<reference evidence="7" key="1">
    <citation type="submission" date="2022-04" db="EMBL/GenBank/DDBJ databases">
        <authorList>
            <person name="Xu L."/>
            <person name="Lv Z."/>
        </authorList>
    </citation>
    <scope>NUCLEOTIDE SEQUENCE</scope>
    <source>
        <strain evidence="7">LV_2022a</strain>
    </source>
</reference>
<accession>A0AAE1ZKW8</accession>
<evidence type="ECO:0000256" key="1">
    <source>
        <dbReference type="ARBA" id="ARBA00022723"/>
    </source>
</evidence>
<keyword evidence="1 5" id="KW-0479">Metal-binding</keyword>
<dbReference type="AlphaFoldDB" id="A0AAE1ZKW8"/>
<protein>
    <recommendedName>
        <fullName evidence="6">C3H1-type domain-containing protein</fullName>
    </recommendedName>
</protein>
<dbReference type="InterPro" id="IPR036855">
    <property type="entry name" value="Znf_CCCH_sf"/>
</dbReference>
<evidence type="ECO:0000256" key="2">
    <source>
        <dbReference type="ARBA" id="ARBA00022737"/>
    </source>
</evidence>
<dbReference type="GO" id="GO:0045892">
    <property type="term" value="P:negative regulation of DNA-templated transcription"/>
    <property type="evidence" value="ECO:0007669"/>
    <property type="project" value="InterPro"/>
</dbReference>
<dbReference type="GO" id="GO:0008270">
    <property type="term" value="F:zinc ion binding"/>
    <property type="evidence" value="ECO:0007669"/>
    <property type="project" value="UniProtKB-KW"/>
</dbReference>
<dbReference type="Pfam" id="PF14608">
    <property type="entry name" value="zf-CCCH_2"/>
    <property type="match status" value="2"/>
</dbReference>
<evidence type="ECO:0000256" key="4">
    <source>
        <dbReference type="ARBA" id="ARBA00022833"/>
    </source>
</evidence>
<evidence type="ECO:0000259" key="6">
    <source>
        <dbReference type="PROSITE" id="PS50103"/>
    </source>
</evidence>
<dbReference type="PANTHER" id="PTHR13119:SF12">
    <property type="entry name" value="PROTEIN SUPPRESSOR OF SABLE"/>
    <property type="match status" value="1"/>
</dbReference>
<evidence type="ECO:0000256" key="5">
    <source>
        <dbReference type="PROSITE-ProRule" id="PRU00723"/>
    </source>
</evidence>
<gene>
    <name evidence="7" type="ORF">MN116_002319</name>
</gene>
<dbReference type="Gene3D" id="4.10.1000.10">
    <property type="entry name" value="Zinc finger, CCCH-type"/>
    <property type="match status" value="1"/>
</dbReference>
<dbReference type="InterPro" id="IPR000571">
    <property type="entry name" value="Znf_CCCH"/>
</dbReference>
<dbReference type="SMART" id="SM00356">
    <property type="entry name" value="ZnF_C3H1"/>
    <property type="match status" value="2"/>
</dbReference>
<dbReference type="Proteomes" id="UP001292079">
    <property type="component" value="Unassembled WGS sequence"/>
</dbReference>
<evidence type="ECO:0000313" key="8">
    <source>
        <dbReference type="Proteomes" id="UP001292079"/>
    </source>
</evidence>
<evidence type="ECO:0000256" key="3">
    <source>
        <dbReference type="ARBA" id="ARBA00022771"/>
    </source>
</evidence>
<reference evidence="7" key="2">
    <citation type="journal article" date="2023" name="Infect Dis Poverty">
        <title>Chromosome-scale genome of the human blood fluke Schistosoma mekongi and its implications for public health.</title>
        <authorList>
            <person name="Zhou M."/>
            <person name="Xu L."/>
            <person name="Xu D."/>
            <person name="Chen W."/>
            <person name="Khan J."/>
            <person name="Hu Y."/>
            <person name="Huang H."/>
            <person name="Wei H."/>
            <person name="Zhang Y."/>
            <person name="Chusongsang P."/>
            <person name="Tanasarnprasert K."/>
            <person name="Hu X."/>
            <person name="Limpanont Y."/>
            <person name="Lv Z."/>
        </authorList>
    </citation>
    <scope>NUCLEOTIDE SEQUENCE</scope>
    <source>
        <strain evidence="7">LV_2022a</strain>
    </source>
</reference>